<dbReference type="SUPFAM" id="SSF46689">
    <property type="entry name" value="Homeodomain-like"/>
    <property type="match status" value="1"/>
</dbReference>
<keyword evidence="3" id="KW-0804">Transcription</keyword>
<feature type="region of interest" description="Disordered" evidence="5">
    <location>
        <begin position="181"/>
        <end position="201"/>
    </location>
</feature>
<evidence type="ECO:0000256" key="3">
    <source>
        <dbReference type="ARBA" id="ARBA00023163"/>
    </source>
</evidence>
<feature type="domain" description="HTH tetR-type" evidence="6">
    <location>
        <begin position="24"/>
        <end position="84"/>
    </location>
</feature>
<feature type="DNA-binding region" description="H-T-H motif" evidence="4">
    <location>
        <begin position="47"/>
        <end position="66"/>
    </location>
</feature>
<keyword evidence="2 4" id="KW-0238">DNA-binding</keyword>
<dbReference type="SUPFAM" id="SSF48498">
    <property type="entry name" value="Tetracyclin repressor-like, C-terminal domain"/>
    <property type="match status" value="1"/>
</dbReference>
<organism evidence="7 8">
    <name type="scientific">Ornithinimicrobium kibberense</name>
    <dbReference type="NCBI Taxonomy" id="282060"/>
    <lineage>
        <taxon>Bacteria</taxon>
        <taxon>Bacillati</taxon>
        <taxon>Actinomycetota</taxon>
        <taxon>Actinomycetes</taxon>
        <taxon>Micrococcales</taxon>
        <taxon>Ornithinimicrobiaceae</taxon>
        <taxon>Ornithinimicrobium</taxon>
    </lineage>
</organism>
<reference evidence="7 8" key="1">
    <citation type="submission" date="2024-09" db="EMBL/GenBank/DDBJ databases">
        <authorList>
            <person name="Sun Q."/>
            <person name="Mori K."/>
        </authorList>
    </citation>
    <scope>NUCLEOTIDE SEQUENCE [LARGE SCALE GENOMIC DNA]</scope>
    <source>
        <strain evidence="7 8">JCM 12763</strain>
    </source>
</reference>
<dbReference type="InterPro" id="IPR009057">
    <property type="entry name" value="Homeodomain-like_sf"/>
</dbReference>
<dbReference type="RefSeq" id="WP_141339370.1">
    <property type="nucleotide sequence ID" value="NZ_JBHMAX010000005.1"/>
</dbReference>
<keyword evidence="8" id="KW-1185">Reference proteome</keyword>
<evidence type="ECO:0000256" key="5">
    <source>
        <dbReference type="SAM" id="MobiDB-lite"/>
    </source>
</evidence>
<accession>A0ABV5UZB8</accession>
<dbReference type="Pfam" id="PF00440">
    <property type="entry name" value="TetR_N"/>
    <property type="match status" value="1"/>
</dbReference>
<evidence type="ECO:0000313" key="8">
    <source>
        <dbReference type="Proteomes" id="UP001589613"/>
    </source>
</evidence>
<evidence type="ECO:0000259" key="6">
    <source>
        <dbReference type="PROSITE" id="PS50977"/>
    </source>
</evidence>
<feature type="region of interest" description="Disordered" evidence="5">
    <location>
        <begin position="1"/>
        <end position="21"/>
    </location>
</feature>
<sequence>MDDPGPGGAPPAGRVRRRHLDRPHLDRGTIVRGALEILDEGGLESLSMRSLGRHLGYEAMALYRHVDGREGILEAVVDHLLATLELPSATGSWEDYLRGFADAMRGLAHRHPQAFPLVATTHPAAPWLCPPLRSLALVDQFFVDLRTLGWDRESSVEVYQAFAGFLLGFLLMETARLGVGTAPPDVPLDEGGPDDHRGRDRGLDLTAYPTLVDLRPLLEGDRCEEEFLAGTESLLERLRGIERSPV</sequence>
<keyword evidence="1" id="KW-0805">Transcription regulation</keyword>
<gene>
    <name evidence="7" type="ORF">ACFFN0_02225</name>
</gene>
<dbReference type="EMBL" id="JBHMAX010000005">
    <property type="protein sequence ID" value="MFB9730855.1"/>
    <property type="molecule type" value="Genomic_DNA"/>
</dbReference>
<dbReference type="Proteomes" id="UP001589613">
    <property type="component" value="Unassembled WGS sequence"/>
</dbReference>
<dbReference type="Gene3D" id="1.10.357.10">
    <property type="entry name" value="Tetracycline Repressor, domain 2"/>
    <property type="match status" value="1"/>
</dbReference>
<dbReference type="PROSITE" id="PS50977">
    <property type="entry name" value="HTH_TETR_2"/>
    <property type="match status" value="1"/>
</dbReference>
<dbReference type="InterPro" id="IPR050109">
    <property type="entry name" value="HTH-type_TetR-like_transc_reg"/>
</dbReference>
<proteinExistence type="predicted"/>
<evidence type="ECO:0000256" key="4">
    <source>
        <dbReference type="PROSITE-ProRule" id="PRU00335"/>
    </source>
</evidence>
<dbReference type="InterPro" id="IPR036271">
    <property type="entry name" value="Tet_transcr_reg_TetR-rel_C_sf"/>
</dbReference>
<evidence type="ECO:0000313" key="7">
    <source>
        <dbReference type="EMBL" id="MFB9730855.1"/>
    </source>
</evidence>
<dbReference type="PANTHER" id="PTHR30055">
    <property type="entry name" value="HTH-TYPE TRANSCRIPTIONAL REGULATOR RUTR"/>
    <property type="match status" value="1"/>
</dbReference>
<protein>
    <submittedName>
        <fullName evidence="7">TetR family transcriptional regulator</fullName>
    </submittedName>
</protein>
<evidence type="ECO:0000256" key="2">
    <source>
        <dbReference type="ARBA" id="ARBA00023125"/>
    </source>
</evidence>
<comment type="caution">
    <text evidence="7">The sequence shown here is derived from an EMBL/GenBank/DDBJ whole genome shotgun (WGS) entry which is preliminary data.</text>
</comment>
<evidence type="ECO:0000256" key="1">
    <source>
        <dbReference type="ARBA" id="ARBA00023015"/>
    </source>
</evidence>
<name>A0ABV5UZB8_9MICO</name>
<dbReference type="PANTHER" id="PTHR30055:SF151">
    <property type="entry name" value="TRANSCRIPTIONAL REGULATORY PROTEIN"/>
    <property type="match status" value="1"/>
</dbReference>
<dbReference type="InterPro" id="IPR001647">
    <property type="entry name" value="HTH_TetR"/>
</dbReference>
<dbReference type="Gene3D" id="1.10.10.60">
    <property type="entry name" value="Homeodomain-like"/>
    <property type="match status" value="1"/>
</dbReference>